<evidence type="ECO:0000313" key="2">
    <source>
        <dbReference type="Proteomes" id="UP001055811"/>
    </source>
</evidence>
<gene>
    <name evidence="1" type="ORF">L2E82_09125</name>
</gene>
<organism evidence="1 2">
    <name type="scientific">Cichorium intybus</name>
    <name type="common">Chicory</name>
    <dbReference type="NCBI Taxonomy" id="13427"/>
    <lineage>
        <taxon>Eukaryota</taxon>
        <taxon>Viridiplantae</taxon>
        <taxon>Streptophyta</taxon>
        <taxon>Embryophyta</taxon>
        <taxon>Tracheophyta</taxon>
        <taxon>Spermatophyta</taxon>
        <taxon>Magnoliopsida</taxon>
        <taxon>eudicotyledons</taxon>
        <taxon>Gunneridae</taxon>
        <taxon>Pentapetalae</taxon>
        <taxon>asterids</taxon>
        <taxon>campanulids</taxon>
        <taxon>Asterales</taxon>
        <taxon>Asteraceae</taxon>
        <taxon>Cichorioideae</taxon>
        <taxon>Cichorieae</taxon>
        <taxon>Cichoriinae</taxon>
        <taxon>Cichorium</taxon>
    </lineage>
</organism>
<sequence length="390" mass="44062">MFDSNPMDLDNQSPIQEVVYESVVEEAMVPTTELKAGGSSSNPPPVDTSKGKNIMFESEFVDVVSLQNLVFELEQKSTKKDLLISNLDIRVTNLEKENAAKDKKIFQLEANFGGVSALFFDLKQRLTEKFGVDFFAHEAEENRAAAASGSRHAATSGSRPFTPGSSVNIDEYLSLGPHIAEDKREQQRQRELQKEKRGDTLERFSDKYGDCSGITFWGCDGDKKVWWVKINTDRVEYYDKPDKFTSWITVDLTELSYAPFHNPSQDQEAWKFFRFLEIQPATDKLKATPIGKPLPDGSLHNMEFWAFDPTSHTAVIKLGDNQIRLIEHKDLQMFGERDIKKLACIQIVCEIPLFEATAKPFTGTAIRIAEKGYWAGALARADMNLLDLEL</sequence>
<name>A0ACB9G7H0_CICIN</name>
<reference evidence="2" key="1">
    <citation type="journal article" date="2022" name="Mol. Ecol. Resour.">
        <title>The genomes of chicory, endive, great burdock and yacon provide insights into Asteraceae palaeo-polyploidization history and plant inulin production.</title>
        <authorList>
            <person name="Fan W."/>
            <person name="Wang S."/>
            <person name="Wang H."/>
            <person name="Wang A."/>
            <person name="Jiang F."/>
            <person name="Liu H."/>
            <person name="Zhao H."/>
            <person name="Xu D."/>
            <person name="Zhang Y."/>
        </authorList>
    </citation>
    <scope>NUCLEOTIDE SEQUENCE [LARGE SCALE GENOMIC DNA]</scope>
    <source>
        <strain evidence="2">cv. Punajuju</strain>
    </source>
</reference>
<dbReference type="EMBL" id="CM042010">
    <property type="protein sequence ID" value="KAI3779408.1"/>
    <property type="molecule type" value="Genomic_DNA"/>
</dbReference>
<comment type="caution">
    <text evidence="1">The sequence shown here is derived from an EMBL/GenBank/DDBJ whole genome shotgun (WGS) entry which is preliminary data.</text>
</comment>
<accession>A0ACB9G7H0</accession>
<dbReference type="Proteomes" id="UP001055811">
    <property type="component" value="Linkage Group LG02"/>
</dbReference>
<keyword evidence="2" id="KW-1185">Reference proteome</keyword>
<evidence type="ECO:0000313" key="1">
    <source>
        <dbReference type="EMBL" id="KAI3779408.1"/>
    </source>
</evidence>
<proteinExistence type="predicted"/>
<reference evidence="1 2" key="2">
    <citation type="journal article" date="2022" name="Mol. Ecol. Resour.">
        <title>The genomes of chicory, endive, great burdock and yacon provide insights into Asteraceae paleo-polyploidization history and plant inulin production.</title>
        <authorList>
            <person name="Fan W."/>
            <person name="Wang S."/>
            <person name="Wang H."/>
            <person name="Wang A."/>
            <person name="Jiang F."/>
            <person name="Liu H."/>
            <person name="Zhao H."/>
            <person name="Xu D."/>
            <person name="Zhang Y."/>
        </authorList>
    </citation>
    <scope>NUCLEOTIDE SEQUENCE [LARGE SCALE GENOMIC DNA]</scope>
    <source>
        <strain evidence="2">cv. Punajuju</strain>
        <tissue evidence="1">Leaves</tissue>
    </source>
</reference>
<protein>
    <submittedName>
        <fullName evidence="1">Uncharacterized protein</fullName>
    </submittedName>
</protein>